<comment type="caution">
    <text evidence="1">The sequence shown here is derived from an EMBL/GenBank/DDBJ whole genome shotgun (WGS) entry which is preliminary data.</text>
</comment>
<reference evidence="1" key="1">
    <citation type="submission" date="2021-06" db="EMBL/GenBank/DDBJ databases">
        <authorList>
            <person name="Kallberg Y."/>
            <person name="Tangrot J."/>
            <person name="Rosling A."/>
        </authorList>
    </citation>
    <scope>NUCLEOTIDE SEQUENCE</scope>
    <source>
        <strain evidence="1">FL130A</strain>
    </source>
</reference>
<organism evidence="1 2">
    <name type="scientific">Ambispora leptoticha</name>
    <dbReference type="NCBI Taxonomy" id="144679"/>
    <lineage>
        <taxon>Eukaryota</taxon>
        <taxon>Fungi</taxon>
        <taxon>Fungi incertae sedis</taxon>
        <taxon>Mucoromycota</taxon>
        <taxon>Glomeromycotina</taxon>
        <taxon>Glomeromycetes</taxon>
        <taxon>Archaeosporales</taxon>
        <taxon>Ambisporaceae</taxon>
        <taxon>Ambispora</taxon>
    </lineage>
</organism>
<keyword evidence="2" id="KW-1185">Reference proteome</keyword>
<evidence type="ECO:0000313" key="2">
    <source>
        <dbReference type="Proteomes" id="UP000789508"/>
    </source>
</evidence>
<name>A0A9N9I147_9GLOM</name>
<evidence type="ECO:0000313" key="1">
    <source>
        <dbReference type="EMBL" id="CAG8715916.1"/>
    </source>
</evidence>
<dbReference type="OrthoDB" id="10472931at2759"/>
<dbReference type="Proteomes" id="UP000789508">
    <property type="component" value="Unassembled WGS sequence"/>
</dbReference>
<dbReference type="AlphaFoldDB" id="A0A9N9I147"/>
<dbReference type="EMBL" id="CAJVPS010024293">
    <property type="protein sequence ID" value="CAG8715916.1"/>
    <property type="molecule type" value="Genomic_DNA"/>
</dbReference>
<protein>
    <submittedName>
        <fullName evidence="1">5858_t:CDS:1</fullName>
    </submittedName>
</protein>
<accession>A0A9N9I147</accession>
<feature type="non-terminal residue" evidence="1">
    <location>
        <position position="239"/>
    </location>
</feature>
<proteinExistence type="predicted"/>
<gene>
    <name evidence="1" type="ORF">ALEPTO_LOCUS12074</name>
</gene>
<sequence>MTYAARNNNCLSFNSYKKNVALKRRISYVEHELERLKKSRNDNAHIGTRILEDPETLNEEAVFDGIPWMEIPSFTIKMPPGDDERSQLNIVRKDGYLLWTESVTVIEGKGNIQNTTSHKDAMSQVCDRHMEILKQQRLRNFVFGIVLDCRCVEIIQFEVARRHFYITELDAFHYLLLMEHQDGQNVRIDKAIILKEGYDLLHHEQEILSRLTHPRIIKLHGVNLVMSIGASYALPLYPR</sequence>